<gene>
    <name evidence="2" type="ORF">HL667_03175</name>
</gene>
<organism evidence="2 3">
    <name type="scientific">Bradyrhizobium aeschynomenes</name>
    <dbReference type="NCBI Taxonomy" id="2734909"/>
    <lineage>
        <taxon>Bacteria</taxon>
        <taxon>Pseudomonadati</taxon>
        <taxon>Pseudomonadota</taxon>
        <taxon>Alphaproteobacteria</taxon>
        <taxon>Hyphomicrobiales</taxon>
        <taxon>Nitrobacteraceae</taxon>
        <taxon>Bradyrhizobium</taxon>
    </lineage>
</organism>
<evidence type="ECO:0000259" key="1">
    <source>
        <dbReference type="Pfam" id="PF07484"/>
    </source>
</evidence>
<dbReference type="InterPro" id="IPR011083">
    <property type="entry name" value="Phage_tail_collar_dom"/>
</dbReference>
<proteinExistence type="predicted"/>
<dbReference type="EMBL" id="JABFDN010000001">
    <property type="protein sequence ID" value="NPU63993.1"/>
    <property type="molecule type" value="Genomic_DNA"/>
</dbReference>
<dbReference type="Pfam" id="PF07484">
    <property type="entry name" value="Collar"/>
    <property type="match status" value="1"/>
</dbReference>
<dbReference type="SUPFAM" id="SSF88874">
    <property type="entry name" value="Receptor-binding domain of short tail fibre protein gp12"/>
    <property type="match status" value="1"/>
</dbReference>
<protein>
    <submittedName>
        <fullName evidence="2">Phage tail protein</fullName>
    </submittedName>
</protein>
<evidence type="ECO:0000313" key="3">
    <source>
        <dbReference type="Proteomes" id="UP000886476"/>
    </source>
</evidence>
<accession>A0ABX2C6U0</accession>
<comment type="caution">
    <text evidence="2">The sequence shown here is derived from an EMBL/GenBank/DDBJ whole genome shotgun (WGS) entry which is preliminary data.</text>
</comment>
<name>A0ABX2C6U0_9BRAD</name>
<evidence type="ECO:0000313" key="2">
    <source>
        <dbReference type="EMBL" id="NPU63993.1"/>
    </source>
</evidence>
<dbReference type="RefSeq" id="WP_172108896.1">
    <property type="nucleotide sequence ID" value="NZ_JABFDM010000006.1"/>
</dbReference>
<keyword evidence="3" id="KW-1185">Reference proteome</keyword>
<reference evidence="2" key="1">
    <citation type="submission" date="2020-05" db="EMBL/GenBank/DDBJ databases">
        <title>Nod-independent and nitrogen-fixing Bradyrhizobium aeschynomene sp. nov. isolated from nodules of Aeschynomene indica.</title>
        <authorList>
            <person name="Zhang Z."/>
        </authorList>
    </citation>
    <scope>NUCLEOTIDE SEQUENCE</scope>
    <source>
        <strain evidence="2">83012</strain>
    </source>
</reference>
<feature type="domain" description="Phage tail collar" evidence="1">
    <location>
        <begin position="7"/>
        <end position="65"/>
    </location>
</feature>
<dbReference type="InterPro" id="IPR037053">
    <property type="entry name" value="Phage_tail_collar_dom_sf"/>
</dbReference>
<sequence length="182" mass="18990">MSDPYIGEIQAFPFTFATDGFNNAWLPCFGQLLPIQRFTPLFALIGTYYGGNGTSNFQLPNLSGSITNGQGDGPGLQPRVIGQTMGSSTVSLTTAELAGHTHVLQLGNKAAEGGALGPGTGNAIAAIDPAFNGFLPPPAQVTLSPQAMTFTGQNIPHDNMQPTQALIWCIAYAGVFPSFNNS</sequence>
<dbReference type="Gene3D" id="3.90.1340.10">
    <property type="entry name" value="Phage tail collar domain"/>
    <property type="match status" value="1"/>
</dbReference>
<dbReference type="Proteomes" id="UP000886476">
    <property type="component" value="Unassembled WGS sequence"/>
</dbReference>